<evidence type="ECO:0000313" key="2">
    <source>
        <dbReference type="EMBL" id="MCW0482812.1"/>
    </source>
</evidence>
<organism evidence="2 3">
    <name type="scientific">Gaoshiqia sediminis</name>
    <dbReference type="NCBI Taxonomy" id="2986998"/>
    <lineage>
        <taxon>Bacteria</taxon>
        <taxon>Pseudomonadati</taxon>
        <taxon>Bacteroidota</taxon>
        <taxon>Bacteroidia</taxon>
        <taxon>Marinilabiliales</taxon>
        <taxon>Prolixibacteraceae</taxon>
        <taxon>Gaoshiqia</taxon>
    </lineage>
</organism>
<keyword evidence="1" id="KW-1133">Transmembrane helix</keyword>
<sequence length="97" mass="10835">MNAQLKSIVAHLTLVGWIVSLILNNSEKDDLTSFYLRQTLGIYLLGLVGTLIPALRIVIGIIVLVLWIISLIGAIQQEKKEIPVVGTYFQDWFKGIN</sequence>
<keyword evidence="1" id="KW-0472">Membrane</keyword>
<dbReference type="EMBL" id="JAPAAF010000009">
    <property type="protein sequence ID" value="MCW0482812.1"/>
    <property type="molecule type" value="Genomic_DNA"/>
</dbReference>
<dbReference type="AlphaFoldDB" id="A0AA41Y7Z9"/>
<evidence type="ECO:0000256" key="1">
    <source>
        <dbReference type="SAM" id="Phobius"/>
    </source>
</evidence>
<dbReference type="RefSeq" id="WP_282591415.1">
    <property type="nucleotide sequence ID" value="NZ_JAPAAF010000009.1"/>
</dbReference>
<feature type="transmembrane region" description="Helical" evidence="1">
    <location>
        <begin position="43"/>
        <end position="69"/>
    </location>
</feature>
<gene>
    <name evidence="2" type="ORF">N2K84_08745</name>
</gene>
<protein>
    <recommendedName>
        <fullName evidence="4">Import component protein</fullName>
    </recommendedName>
</protein>
<accession>A0AA41Y7Z9</accession>
<evidence type="ECO:0008006" key="4">
    <source>
        <dbReference type="Google" id="ProtNLM"/>
    </source>
</evidence>
<evidence type="ECO:0000313" key="3">
    <source>
        <dbReference type="Proteomes" id="UP001163821"/>
    </source>
</evidence>
<dbReference type="Proteomes" id="UP001163821">
    <property type="component" value="Unassembled WGS sequence"/>
</dbReference>
<keyword evidence="1" id="KW-0812">Transmembrane</keyword>
<name>A0AA41Y7Z9_9BACT</name>
<proteinExistence type="predicted"/>
<feature type="transmembrane region" description="Helical" evidence="1">
    <location>
        <begin position="7"/>
        <end position="23"/>
    </location>
</feature>
<keyword evidence="3" id="KW-1185">Reference proteome</keyword>
<comment type="caution">
    <text evidence="2">The sequence shown here is derived from an EMBL/GenBank/DDBJ whole genome shotgun (WGS) entry which is preliminary data.</text>
</comment>
<reference evidence="2" key="1">
    <citation type="submission" date="2022-10" db="EMBL/GenBank/DDBJ databases">
        <title>Gaoshiqiia sediminis gen. nov., sp. nov., isolated from coastal sediment.</title>
        <authorList>
            <person name="Yu W.X."/>
            <person name="Mu D.S."/>
            <person name="Du J.Z."/>
            <person name="Liang Y.Q."/>
        </authorList>
    </citation>
    <scope>NUCLEOTIDE SEQUENCE</scope>
    <source>
        <strain evidence="2">A06</strain>
    </source>
</reference>